<dbReference type="SUPFAM" id="SSF53850">
    <property type="entry name" value="Periplasmic binding protein-like II"/>
    <property type="match status" value="1"/>
</dbReference>
<dbReference type="Pfam" id="PF00126">
    <property type="entry name" value="HTH_1"/>
    <property type="match status" value="1"/>
</dbReference>
<dbReference type="InterPro" id="IPR036388">
    <property type="entry name" value="WH-like_DNA-bd_sf"/>
</dbReference>
<keyword evidence="4" id="KW-0804">Transcription</keyword>
<dbReference type="Pfam" id="PF03466">
    <property type="entry name" value="LysR_substrate"/>
    <property type="match status" value="1"/>
</dbReference>
<dbReference type="Gene3D" id="3.40.190.290">
    <property type="match status" value="1"/>
</dbReference>
<dbReference type="SUPFAM" id="SSF46785">
    <property type="entry name" value="Winged helix' DNA-binding domain"/>
    <property type="match status" value="1"/>
</dbReference>
<dbReference type="InterPro" id="IPR000847">
    <property type="entry name" value="LysR_HTH_N"/>
</dbReference>
<evidence type="ECO:0000256" key="2">
    <source>
        <dbReference type="ARBA" id="ARBA00023015"/>
    </source>
</evidence>
<evidence type="ECO:0000256" key="1">
    <source>
        <dbReference type="ARBA" id="ARBA00009437"/>
    </source>
</evidence>
<evidence type="ECO:0000256" key="4">
    <source>
        <dbReference type="ARBA" id="ARBA00023163"/>
    </source>
</evidence>
<dbReference type="PANTHER" id="PTHR30419">
    <property type="entry name" value="HTH-TYPE TRANSCRIPTIONAL REGULATOR YBHD"/>
    <property type="match status" value="1"/>
</dbReference>
<evidence type="ECO:0000313" key="6">
    <source>
        <dbReference type="EMBL" id="SNR77347.1"/>
    </source>
</evidence>
<keyword evidence="2" id="KW-0805">Transcription regulation</keyword>
<name>A0A238Z1U4_9BACT</name>
<evidence type="ECO:0000313" key="7">
    <source>
        <dbReference type="Proteomes" id="UP000198324"/>
    </source>
</evidence>
<organism evidence="6 7">
    <name type="scientific">Humidesulfovibrio mexicanus</name>
    <dbReference type="NCBI Taxonomy" id="147047"/>
    <lineage>
        <taxon>Bacteria</taxon>
        <taxon>Pseudomonadati</taxon>
        <taxon>Thermodesulfobacteriota</taxon>
        <taxon>Desulfovibrionia</taxon>
        <taxon>Desulfovibrionales</taxon>
        <taxon>Desulfovibrionaceae</taxon>
        <taxon>Humidesulfovibrio</taxon>
    </lineage>
</organism>
<protein>
    <submittedName>
        <fullName evidence="6">DNA-binding transcriptional regulator, LysR family</fullName>
    </submittedName>
</protein>
<dbReference type="AlphaFoldDB" id="A0A238Z1U4"/>
<dbReference type="OrthoDB" id="5317428at2"/>
<proteinExistence type="inferred from homology"/>
<dbReference type="InterPro" id="IPR050950">
    <property type="entry name" value="HTH-type_LysR_regulators"/>
</dbReference>
<keyword evidence="3 6" id="KW-0238">DNA-binding</keyword>
<evidence type="ECO:0000259" key="5">
    <source>
        <dbReference type="PROSITE" id="PS50931"/>
    </source>
</evidence>
<dbReference type="InterPro" id="IPR005119">
    <property type="entry name" value="LysR_subst-bd"/>
</dbReference>
<gene>
    <name evidence="6" type="ORF">SAMN04488503_1178</name>
</gene>
<dbReference type="InterPro" id="IPR036390">
    <property type="entry name" value="WH_DNA-bd_sf"/>
</dbReference>
<dbReference type="PROSITE" id="PS50931">
    <property type="entry name" value="HTH_LYSR"/>
    <property type="match status" value="1"/>
</dbReference>
<reference evidence="6 7" key="1">
    <citation type="submission" date="2017-06" db="EMBL/GenBank/DDBJ databases">
        <authorList>
            <person name="Kim H.J."/>
            <person name="Triplett B.A."/>
        </authorList>
    </citation>
    <scope>NUCLEOTIDE SEQUENCE [LARGE SCALE GENOMIC DNA]</scope>
    <source>
        <strain evidence="6 7">DSM 13116</strain>
    </source>
</reference>
<comment type="similarity">
    <text evidence="1">Belongs to the LysR transcriptional regulatory family.</text>
</comment>
<dbReference type="PANTHER" id="PTHR30419:SF2">
    <property type="entry name" value="LYSR FAMILY TRANSCRIPTIONAL REGULATOR"/>
    <property type="match status" value="1"/>
</dbReference>
<dbReference type="CDD" id="cd08421">
    <property type="entry name" value="PBP2_LTTR_like_1"/>
    <property type="match status" value="1"/>
</dbReference>
<dbReference type="RefSeq" id="WP_089272685.1">
    <property type="nucleotide sequence ID" value="NZ_FZOC01000002.1"/>
</dbReference>
<dbReference type="Proteomes" id="UP000198324">
    <property type="component" value="Unassembled WGS sequence"/>
</dbReference>
<dbReference type="Gene3D" id="1.10.10.10">
    <property type="entry name" value="Winged helix-like DNA-binding domain superfamily/Winged helix DNA-binding domain"/>
    <property type="match status" value="1"/>
</dbReference>
<dbReference type="GO" id="GO:0003700">
    <property type="term" value="F:DNA-binding transcription factor activity"/>
    <property type="evidence" value="ECO:0007669"/>
    <property type="project" value="InterPro"/>
</dbReference>
<dbReference type="EMBL" id="FZOC01000002">
    <property type="protein sequence ID" value="SNR77347.1"/>
    <property type="molecule type" value="Genomic_DNA"/>
</dbReference>
<evidence type="ECO:0000256" key="3">
    <source>
        <dbReference type="ARBA" id="ARBA00023125"/>
    </source>
</evidence>
<feature type="domain" description="HTH lysR-type" evidence="5">
    <location>
        <begin position="3"/>
        <end position="60"/>
    </location>
</feature>
<dbReference type="GO" id="GO:0005829">
    <property type="term" value="C:cytosol"/>
    <property type="evidence" value="ECO:0007669"/>
    <property type="project" value="TreeGrafter"/>
</dbReference>
<accession>A0A238Z1U4</accession>
<sequence length="293" mass="32408">MSFDLTDLRLFLNIADSGSITGGAEHSHLALASASARIRNMEELLGVPLLLRGRRGVKPTEAGLTLVHHGRIVLDQWERMLGDLGEYAAGLRGHVRLLSNTISMTEFLPALLTGYLAEHPNVSIDLKERLSTEIVQEIVDGKADVGVMAKSADTGALEIFPCRKLSFVLVTPPGHPLDGRSQAAFGEALKYDFVGLAEDSPLQRFLEGHAARLGREMSYRVRLRDFYAVGDMVSRGIGVAVMPETAAERCRETRDIRVVRLTDSWVTRNMVLCVRHFDELPVHVRELVESLRS</sequence>
<keyword evidence="7" id="KW-1185">Reference proteome</keyword>
<dbReference type="GO" id="GO:0003677">
    <property type="term" value="F:DNA binding"/>
    <property type="evidence" value="ECO:0007669"/>
    <property type="project" value="UniProtKB-KW"/>
</dbReference>